<evidence type="ECO:0000256" key="1">
    <source>
        <dbReference type="SAM" id="MobiDB-lite"/>
    </source>
</evidence>
<protein>
    <recommendedName>
        <fullName evidence="2">FHA domain-containing protein</fullName>
    </recommendedName>
</protein>
<proteinExistence type="predicted"/>
<comment type="caution">
    <text evidence="3">The sequence shown here is derived from an EMBL/GenBank/DDBJ whole genome shotgun (WGS) entry which is preliminary data.</text>
</comment>
<dbReference type="PROSITE" id="PS50006">
    <property type="entry name" value="FHA_DOMAIN"/>
    <property type="match status" value="1"/>
</dbReference>
<dbReference type="SUPFAM" id="SSF49879">
    <property type="entry name" value="SMAD/FHA domain"/>
    <property type="match status" value="1"/>
</dbReference>
<gene>
    <name evidence="3" type="ORF">CYMTET_9843</name>
</gene>
<keyword evidence="4" id="KW-1185">Reference proteome</keyword>
<dbReference type="InterPro" id="IPR008984">
    <property type="entry name" value="SMAD_FHA_dom_sf"/>
</dbReference>
<dbReference type="Pfam" id="PF00498">
    <property type="entry name" value="FHA"/>
    <property type="match status" value="1"/>
</dbReference>
<evidence type="ECO:0000313" key="4">
    <source>
        <dbReference type="Proteomes" id="UP001190700"/>
    </source>
</evidence>
<dbReference type="Proteomes" id="UP001190700">
    <property type="component" value="Unassembled WGS sequence"/>
</dbReference>
<organism evidence="3 4">
    <name type="scientific">Cymbomonas tetramitiformis</name>
    <dbReference type="NCBI Taxonomy" id="36881"/>
    <lineage>
        <taxon>Eukaryota</taxon>
        <taxon>Viridiplantae</taxon>
        <taxon>Chlorophyta</taxon>
        <taxon>Pyramimonadophyceae</taxon>
        <taxon>Pyramimonadales</taxon>
        <taxon>Pyramimonadaceae</taxon>
        <taxon>Cymbomonas</taxon>
    </lineage>
</organism>
<feature type="region of interest" description="Disordered" evidence="1">
    <location>
        <begin position="319"/>
        <end position="350"/>
    </location>
</feature>
<accession>A0AAE0GQY2</accession>
<dbReference type="InterPro" id="IPR000253">
    <property type="entry name" value="FHA_dom"/>
</dbReference>
<dbReference type="SMART" id="SM00240">
    <property type="entry name" value="FHA"/>
    <property type="match status" value="1"/>
</dbReference>
<feature type="domain" description="FHA" evidence="2">
    <location>
        <begin position="135"/>
        <end position="193"/>
    </location>
</feature>
<evidence type="ECO:0000259" key="2">
    <source>
        <dbReference type="PROSITE" id="PS50006"/>
    </source>
</evidence>
<dbReference type="AlphaFoldDB" id="A0AAE0GQY2"/>
<feature type="compositionally biased region" description="Basic and acidic residues" evidence="1">
    <location>
        <begin position="339"/>
        <end position="350"/>
    </location>
</feature>
<reference evidence="3 4" key="1">
    <citation type="journal article" date="2015" name="Genome Biol. Evol.">
        <title>Comparative Genomics of a Bacterivorous Green Alga Reveals Evolutionary Causalities and Consequences of Phago-Mixotrophic Mode of Nutrition.</title>
        <authorList>
            <person name="Burns J.A."/>
            <person name="Paasch A."/>
            <person name="Narechania A."/>
            <person name="Kim E."/>
        </authorList>
    </citation>
    <scope>NUCLEOTIDE SEQUENCE [LARGE SCALE GENOMIC DNA]</scope>
    <source>
        <strain evidence="3 4">PLY_AMNH</strain>
    </source>
</reference>
<dbReference type="Gene3D" id="2.60.200.20">
    <property type="match status" value="1"/>
</dbReference>
<name>A0AAE0GQY2_9CHLO</name>
<dbReference type="EMBL" id="LGRX02003325">
    <property type="protein sequence ID" value="KAK3282413.1"/>
    <property type="molecule type" value="Genomic_DNA"/>
</dbReference>
<evidence type="ECO:0000313" key="3">
    <source>
        <dbReference type="EMBL" id="KAK3282413.1"/>
    </source>
</evidence>
<sequence length="393" mass="43319">MVLRREVIRAKLAFKINSTAATVARVADAMVAKAMVAKAMVAEAMVAEAMVAKTTVAKATVSSHSKCNKLLGNIHILHSDGERTSFPETDMAPNNESAAYLKQLPDGEVDRSDLLMEDIRLHEFFNGQNEGSKIVRIGRHPANDVVLNSARLELLLSRFHCSIELLTGEDGEHLYILKDKGSSNGCYVGPVMIPKKGSRVLVHGAIVSFGGALSVTRNDVTQRNPFRFQFFRNRLPASPASPRLPASPPPSPLSATARHAAINASRDLRRVLRGDGGRSLARLQAFLLRSVYLGLEAETIHVPGMPTCLRKADSERSTARLRGGRAGENFDFGGSRRAHQAEGGERARKDALGERVDAREYTESSEFRWNFVCRRLYETSEEKTLLMMRRDPV</sequence>